<feature type="domain" description="HTH luxR-type" evidence="2">
    <location>
        <begin position="124"/>
        <end position="189"/>
    </location>
</feature>
<sequence length="214" mass="24230">MKKNHINILIQDTNRYFAEGLTALLHAECQRRNTSVTFLTPAHRHRADVLIVTNDARTHIRTDSPPAIQGRHNMLVIQDRVRYQTASRVQPDIGVINRRDSINSVRAMIELMFARHYDGLTREALPGRPNLTARQREILSALARGLTPNRIARLYGLSVKTVSAHKCAAMRELGLARVHDLYLWLHNQNALTPVRLHRHRAIPASGDGKGPSRT</sequence>
<dbReference type="Pfam" id="PF00196">
    <property type="entry name" value="GerE"/>
    <property type="match status" value="1"/>
</dbReference>
<dbReference type="GO" id="GO:0006355">
    <property type="term" value="P:regulation of DNA-templated transcription"/>
    <property type="evidence" value="ECO:0007669"/>
    <property type="project" value="InterPro"/>
</dbReference>
<proteinExistence type="predicted"/>
<dbReference type="SUPFAM" id="SSF46894">
    <property type="entry name" value="C-terminal effector domain of the bipartite response regulators"/>
    <property type="match status" value="1"/>
</dbReference>
<dbReference type="EMBL" id="CABEEZ010000093">
    <property type="protein sequence ID" value="VTR37097.1"/>
    <property type="molecule type" value="Genomic_DNA"/>
</dbReference>
<dbReference type="GeneID" id="30323782"/>
<dbReference type="InterPro" id="IPR036388">
    <property type="entry name" value="WH-like_DNA-bd_sf"/>
</dbReference>
<keyword evidence="1" id="KW-0238">DNA-binding</keyword>
<dbReference type="SMART" id="SM00421">
    <property type="entry name" value="HTH_LUXR"/>
    <property type="match status" value="1"/>
</dbReference>
<evidence type="ECO:0000259" key="2">
    <source>
        <dbReference type="PROSITE" id="PS50043"/>
    </source>
</evidence>
<dbReference type="InterPro" id="IPR016032">
    <property type="entry name" value="Sig_transdc_resp-reg_C-effctor"/>
</dbReference>
<organism evidence="3">
    <name type="scientific">Serratia fonticola</name>
    <dbReference type="NCBI Taxonomy" id="47917"/>
    <lineage>
        <taxon>Bacteria</taxon>
        <taxon>Pseudomonadati</taxon>
        <taxon>Pseudomonadota</taxon>
        <taxon>Gammaproteobacteria</taxon>
        <taxon>Enterobacterales</taxon>
        <taxon>Yersiniaceae</taxon>
        <taxon>Serratia</taxon>
    </lineage>
</organism>
<dbReference type="InterPro" id="IPR000792">
    <property type="entry name" value="Tscrpt_reg_LuxR_C"/>
</dbReference>
<dbReference type="CDD" id="cd06170">
    <property type="entry name" value="LuxR_C_like"/>
    <property type="match status" value="1"/>
</dbReference>
<gene>
    <name evidence="3" type="ORF">NCTC12965_04021</name>
</gene>
<evidence type="ECO:0000256" key="1">
    <source>
        <dbReference type="ARBA" id="ARBA00023125"/>
    </source>
</evidence>
<accession>A0A4U9UVJ6</accession>
<dbReference type="PRINTS" id="PR00038">
    <property type="entry name" value="HTHLUXR"/>
</dbReference>
<dbReference type="PROSITE" id="PS50043">
    <property type="entry name" value="HTH_LUXR_2"/>
    <property type="match status" value="1"/>
</dbReference>
<protein>
    <submittedName>
        <fullName evidence="3">Response regulator</fullName>
    </submittedName>
</protein>
<name>A0A4U9UVJ6_SERFO</name>
<dbReference type="Gene3D" id="1.10.10.10">
    <property type="entry name" value="Winged helix-like DNA-binding domain superfamily/Winged helix DNA-binding domain"/>
    <property type="match status" value="1"/>
</dbReference>
<dbReference type="AlphaFoldDB" id="A0A4U9UVJ6"/>
<reference evidence="3" key="1">
    <citation type="submission" date="2019-05" db="EMBL/GenBank/DDBJ databases">
        <authorList>
            <consortium name="Pathogen Informatics"/>
        </authorList>
    </citation>
    <scope>NUCLEOTIDE SEQUENCE [LARGE SCALE GENOMIC DNA]</scope>
    <source>
        <strain evidence="3">NCTC12965</strain>
    </source>
</reference>
<dbReference type="GO" id="GO:0003677">
    <property type="term" value="F:DNA binding"/>
    <property type="evidence" value="ECO:0007669"/>
    <property type="project" value="UniProtKB-KW"/>
</dbReference>
<dbReference type="RefSeq" id="WP_024484079.1">
    <property type="nucleotide sequence ID" value="NZ_CAMKUH010000014.1"/>
</dbReference>
<evidence type="ECO:0000313" key="3">
    <source>
        <dbReference type="EMBL" id="VTR37097.1"/>
    </source>
</evidence>